<feature type="non-terminal residue" evidence="11">
    <location>
        <position position="52"/>
    </location>
</feature>
<comment type="subcellular location">
    <subcellularLocation>
        <location evidence="2">Cytoplasm</location>
    </subcellularLocation>
    <subcellularLocation>
        <location evidence="1">Nucleus</location>
    </subcellularLocation>
</comment>
<dbReference type="PANTHER" id="PTHR12974">
    <property type="entry name" value="PRION-LIKE- Q/N-RICH -DOMAIN-BEARING PROTEIN PROTEIN 44"/>
    <property type="match status" value="1"/>
</dbReference>
<comment type="catalytic activity">
    <reaction evidence="10">
        <text>RNA(n) + ATP = RNA(n)-3'-adenine ribonucleotide + diphosphate</text>
        <dbReference type="Rhea" id="RHEA:11332"/>
        <dbReference type="Rhea" id="RHEA-COMP:14527"/>
        <dbReference type="Rhea" id="RHEA-COMP:17347"/>
        <dbReference type="ChEBI" id="CHEBI:30616"/>
        <dbReference type="ChEBI" id="CHEBI:33019"/>
        <dbReference type="ChEBI" id="CHEBI:140395"/>
        <dbReference type="ChEBI" id="CHEBI:173115"/>
        <dbReference type="EC" id="2.7.7.19"/>
    </reaction>
    <physiologicalReaction direction="left-to-right" evidence="10">
        <dbReference type="Rhea" id="RHEA:11333"/>
    </physiologicalReaction>
</comment>
<evidence type="ECO:0000256" key="4">
    <source>
        <dbReference type="ARBA" id="ARBA00012388"/>
    </source>
</evidence>
<dbReference type="InterPro" id="IPR012937">
    <property type="entry name" value="TET5"/>
</dbReference>
<comment type="similarity">
    <text evidence="3">Belongs to the TENT family.</text>
</comment>
<comment type="caution">
    <text evidence="11">The sequence shown here is derived from an EMBL/GenBank/DDBJ whole genome shotgun (WGS) entry which is preliminary data.</text>
</comment>
<evidence type="ECO:0000256" key="9">
    <source>
        <dbReference type="ARBA" id="ARBA00042089"/>
    </source>
</evidence>
<evidence type="ECO:0000256" key="10">
    <source>
        <dbReference type="ARBA" id="ARBA00047933"/>
    </source>
</evidence>
<evidence type="ECO:0000256" key="8">
    <source>
        <dbReference type="ARBA" id="ARBA00039209"/>
    </source>
</evidence>
<keyword evidence="5" id="KW-0963">Cytoplasm</keyword>
<sequence length="52" mass="5872">MSSGDVSEQCRRFCVLSWEQVQRLDSILGETVPVHGRGNFPTLSVQPRQIVQ</sequence>
<dbReference type="Proteomes" id="UP001529510">
    <property type="component" value="Unassembled WGS sequence"/>
</dbReference>
<dbReference type="AlphaFoldDB" id="A0ABD0PEV5"/>
<evidence type="ECO:0000313" key="12">
    <source>
        <dbReference type="Proteomes" id="UP001529510"/>
    </source>
</evidence>
<dbReference type="EMBL" id="JAMKFB020000016">
    <property type="protein sequence ID" value="KAL0171708.1"/>
    <property type="molecule type" value="Genomic_DNA"/>
</dbReference>
<proteinExistence type="inferred from homology"/>
<dbReference type="EC" id="2.7.7.19" evidence="4"/>
<evidence type="ECO:0000256" key="3">
    <source>
        <dbReference type="ARBA" id="ARBA00007631"/>
    </source>
</evidence>
<dbReference type="GO" id="GO:0005737">
    <property type="term" value="C:cytoplasm"/>
    <property type="evidence" value="ECO:0007669"/>
    <property type="project" value="UniProtKB-SubCell"/>
</dbReference>
<dbReference type="GO" id="GO:0005634">
    <property type="term" value="C:nucleus"/>
    <property type="evidence" value="ECO:0007669"/>
    <property type="project" value="UniProtKB-SubCell"/>
</dbReference>
<evidence type="ECO:0000313" key="11">
    <source>
        <dbReference type="EMBL" id="KAL0171708.1"/>
    </source>
</evidence>
<accession>A0ABD0PEV5</accession>
<name>A0ABD0PEV5_CIRMR</name>
<evidence type="ECO:0000256" key="2">
    <source>
        <dbReference type="ARBA" id="ARBA00004496"/>
    </source>
</evidence>
<evidence type="ECO:0000256" key="5">
    <source>
        <dbReference type="ARBA" id="ARBA00022490"/>
    </source>
</evidence>
<dbReference type="GO" id="GO:1990817">
    <property type="term" value="F:poly(A) RNA polymerase activity"/>
    <property type="evidence" value="ECO:0007669"/>
    <property type="project" value="UniProtKB-EC"/>
</dbReference>
<keyword evidence="6" id="KW-0808">Transferase</keyword>
<gene>
    <name evidence="11" type="ORF">M9458_032019</name>
</gene>
<dbReference type="PANTHER" id="PTHR12974:SF46">
    <property type="entry name" value="TERMINAL NUCLEOTIDYLTRANSFERASE 5B"/>
    <property type="match status" value="1"/>
</dbReference>
<evidence type="ECO:0000256" key="6">
    <source>
        <dbReference type="ARBA" id="ARBA00022679"/>
    </source>
</evidence>
<keyword evidence="12" id="KW-1185">Reference proteome</keyword>
<reference evidence="11 12" key="1">
    <citation type="submission" date="2024-05" db="EMBL/GenBank/DDBJ databases">
        <title>Genome sequencing and assembly of Indian major carp, Cirrhinus mrigala (Hamilton, 1822).</title>
        <authorList>
            <person name="Mohindra V."/>
            <person name="Chowdhury L.M."/>
            <person name="Lal K."/>
            <person name="Jena J.K."/>
        </authorList>
    </citation>
    <scope>NUCLEOTIDE SEQUENCE [LARGE SCALE GENOMIC DNA]</scope>
    <source>
        <strain evidence="11">CM1030</strain>
        <tissue evidence="11">Blood</tissue>
    </source>
</reference>
<evidence type="ECO:0000256" key="1">
    <source>
        <dbReference type="ARBA" id="ARBA00004123"/>
    </source>
</evidence>
<keyword evidence="7" id="KW-0539">Nucleus</keyword>
<dbReference type="Pfam" id="PF07984">
    <property type="entry name" value="NTP_transf_7"/>
    <property type="match status" value="1"/>
</dbReference>
<protein>
    <recommendedName>
        <fullName evidence="8">Terminal nucleotidyltransferase 5B</fullName>
        <ecNumber evidence="4">2.7.7.19</ecNumber>
    </recommendedName>
    <alternativeName>
        <fullName evidence="9">Non-canonical poly(A) polymerase FAM46B</fullName>
    </alternativeName>
</protein>
<evidence type="ECO:0000256" key="7">
    <source>
        <dbReference type="ARBA" id="ARBA00023242"/>
    </source>
</evidence>
<organism evidence="11 12">
    <name type="scientific">Cirrhinus mrigala</name>
    <name type="common">Mrigala</name>
    <dbReference type="NCBI Taxonomy" id="683832"/>
    <lineage>
        <taxon>Eukaryota</taxon>
        <taxon>Metazoa</taxon>
        <taxon>Chordata</taxon>
        <taxon>Craniata</taxon>
        <taxon>Vertebrata</taxon>
        <taxon>Euteleostomi</taxon>
        <taxon>Actinopterygii</taxon>
        <taxon>Neopterygii</taxon>
        <taxon>Teleostei</taxon>
        <taxon>Ostariophysi</taxon>
        <taxon>Cypriniformes</taxon>
        <taxon>Cyprinidae</taxon>
        <taxon>Labeoninae</taxon>
        <taxon>Labeonini</taxon>
        <taxon>Cirrhinus</taxon>
    </lineage>
</organism>